<dbReference type="FunFam" id="1.10.630.10:FF:000129">
    <property type="entry name" value="Benzoate 4-monooxygenase cytochrome P450"/>
    <property type="match status" value="1"/>
</dbReference>
<gene>
    <name evidence="9" type="ORF">K469DRAFT_605441</name>
</gene>
<feature type="binding site" description="axial binding residue" evidence="7">
    <location>
        <position position="501"/>
    </location>
    <ligand>
        <name>heme</name>
        <dbReference type="ChEBI" id="CHEBI:30413"/>
    </ligand>
    <ligandPart>
        <name>Fe</name>
        <dbReference type="ChEBI" id="CHEBI:18248"/>
    </ligandPart>
</feature>
<evidence type="ECO:0000313" key="9">
    <source>
        <dbReference type="EMBL" id="KAF2176885.1"/>
    </source>
</evidence>
<evidence type="ECO:0000256" key="2">
    <source>
        <dbReference type="ARBA" id="ARBA00010617"/>
    </source>
</evidence>
<dbReference type="EMBL" id="ML994699">
    <property type="protein sequence ID" value="KAF2176885.1"/>
    <property type="molecule type" value="Genomic_DNA"/>
</dbReference>
<keyword evidence="8" id="KW-1133">Transmembrane helix</keyword>
<keyword evidence="5 7" id="KW-0408">Iron</keyword>
<dbReference type="PANTHER" id="PTHR24305">
    <property type="entry name" value="CYTOCHROME P450"/>
    <property type="match status" value="1"/>
</dbReference>
<dbReference type="GO" id="GO:0005506">
    <property type="term" value="F:iron ion binding"/>
    <property type="evidence" value="ECO:0007669"/>
    <property type="project" value="InterPro"/>
</dbReference>
<evidence type="ECO:0000256" key="5">
    <source>
        <dbReference type="ARBA" id="ARBA00023004"/>
    </source>
</evidence>
<organism evidence="9 10">
    <name type="scientific">Zopfia rhizophila CBS 207.26</name>
    <dbReference type="NCBI Taxonomy" id="1314779"/>
    <lineage>
        <taxon>Eukaryota</taxon>
        <taxon>Fungi</taxon>
        <taxon>Dikarya</taxon>
        <taxon>Ascomycota</taxon>
        <taxon>Pezizomycotina</taxon>
        <taxon>Dothideomycetes</taxon>
        <taxon>Dothideomycetes incertae sedis</taxon>
        <taxon>Zopfiaceae</taxon>
        <taxon>Zopfia</taxon>
    </lineage>
</organism>
<reference evidence="9" key="1">
    <citation type="journal article" date="2020" name="Stud. Mycol.">
        <title>101 Dothideomycetes genomes: a test case for predicting lifestyles and emergence of pathogens.</title>
        <authorList>
            <person name="Haridas S."/>
            <person name="Albert R."/>
            <person name="Binder M."/>
            <person name="Bloem J."/>
            <person name="Labutti K."/>
            <person name="Salamov A."/>
            <person name="Andreopoulos B."/>
            <person name="Baker S."/>
            <person name="Barry K."/>
            <person name="Bills G."/>
            <person name="Bluhm B."/>
            <person name="Cannon C."/>
            <person name="Castanera R."/>
            <person name="Culley D."/>
            <person name="Daum C."/>
            <person name="Ezra D."/>
            <person name="Gonzalez J."/>
            <person name="Henrissat B."/>
            <person name="Kuo A."/>
            <person name="Liang C."/>
            <person name="Lipzen A."/>
            <person name="Lutzoni F."/>
            <person name="Magnuson J."/>
            <person name="Mondo S."/>
            <person name="Nolan M."/>
            <person name="Ohm R."/>
            <person name="Pangilinan J."/>
            <person name="Park H.-J."/>
            <person name="Ramirez L."/>
            <person name="Alfaro M."/>
            <person name="Sun H."/>
            <person name="Tritt A."/>
            <person name="Yoshinaga Y."/>
            <person name="Zwiers L.-H."/>
            <person name="Turgeon B."/>
            <person name="Goodwin S."/>
            <person name="Spatafora J."/>
            <person name="Crous P."/>
            <person name="Grigoriev I."/>
        </authorList>
    </citation>
    <scope>NUCLEOTIDE SEQUENCE</scope>
    <source>
        <strain evidence="9">CBS 207.26</strain>
    </source>
</reference>
<evidence type="ECO:0000256" key="1">
    <source>
        <dbReference type="ARBA" id="ARBA00001971"/>
    </source>
</evidence>
<dbReference type="PRINTS" id="PR00463">
    <property type="entry name" value="EP450I"/>
</dbReference>
<comment type="cofactor">
    <cofactor evidence="1 7">
        <name>heme</name>
        <dbReference type="ChEBI" id="CHEBI:30413"/>
    </cofactor>
</comment>
<keyword evidence="3 7" id="KW-0479">Metal-binding</keyword>
<dbReference type="PANTHER" id="PTHR24305:SF187">
    <property type="entry name" value="P450, PUTATIVE (EUROFUNG)-RELATED"/>
    <property type="match status" value="1"/>
</dbReference>
<dbReference type="InterPro" id="IPR002401">
    <property type="entry name" value="Cyt_P450_E_grp-I"/>
</dbReference>
<keyword evidence="6" id="KW-0503">Monooxygenase</keyword>
<dbReference type="GO" id="GO:0020037">
    <property type="term" value="F:heme binding"/>
    <property type="evidence" value="ECO:0007669"/>
    <property type="project" value="InterPro"/>
</dbReference>
<dbReference type="Pfam" id="PF00067">
    <property type="entry name" value="p450"/>
    <property type="match status" value="1"/>
</dbReference>
<sequence length="562" mass="64027">MITYEKADTFIRSQQWDEIIRNKPLAAGLGVLSHLLLAQGEPDHSMYIVLMLWATVLGLVTYVEYTLDERVHSIGDAVLVSGSAAAVYFGTLIVSMGLYRAFFHRLRKFPGPFMARLSKWYGVSLVLPDFQYYWKVQKLHEKYGDIVRTGPRELSVATADAVPLIHGIASKCTKGPWYDSAKHIEGSSLHSTRSKQDHKERRRIWDRAFNAKSLREYEPRINRHSFALMQKLKENAHEPSLRISNWVNFYSFDVMGDIGFSRSFGMLAKGEEDYLITSLHKSMAPMSVFGHVGWLMNLILRTAVGAKDIRDFMDWTSKVLRDRKKAKVVPKENDIFSWLLDPNDEDIPLHLNADTRLVIVAGSDTTAASLTWLCYELCKNPEAQAKLRQIIDDAASDKTFLDVEDVANIPHLDGVINEGMRLHPGVPSGVQRETPPEGLRFRDIYIPGNTLIWMPIHTMQRDERYFPDPLKFVPERWTTERPDLLVDKRAFMPFSTGVYSCIGQKLAMMEIRSVIANLVRNFEIEFAADEDGGAAEKKTRDCFTLNVGKLDVRLIPRQSAKV</sequence>
<keyword evidence="4" id="KW-0560">Oxidoreductase</keyword>
<dbReference type="InterPro" id="IPR050121">
    <property type="entry name" value="Cytochrome_P450_monoxygenase"/>
</dbReference>
<dbReference type="SUPFAM" id="SSF48264">
    <property type="entry name" value="Cytochrome P450"/>
    <property type="match status" value="1"/>
</dbReference>
<comment type="similarity">
    <text evidence="2">Belongs to the cytochrome P450 family.</text>
</comment>
<feature type="transmembrane region" description="Helical" evidence="8">
    <location>
        <begin position="77"/>
        <end position="99"/>
    </location>
</feature>
<proteinExistence type="inferred from homology"/>
<dbReference type="OrthoDB" id="6692864at2759"/>
<keyword evidence="8" id="KW-0472">Membrane</keyword>
<dbReference type="GO" id="GO:0016705">
    <property type="term" value="F:oxidoreductase activity, acting on paired donors, with incorporation or reduction of molecular oxygen"/>
    <property type="evidence" value="ECO:0007669"/>
    <property type="project" value="InterPro"/>
</dbReference>
<dbReference type="CDD" id="cd11061">
    <property type="entry name" value="CYP67-like"/>
    <property type="match status" value="1"/>
</dbReference>
<accession>A0A6A6DCL6</accession>
<dbReference type="Proteomes" id="UP000800200">
    <property type="component" value="Unassembled WGS sequence"/>
</dbReference>
<feature type="transmembrane region" description="Helical" evidence="8">
    <location>
        <begin position="45"/>
        <end position="65"/>
    </location>
</feature>
<dbReference type="InterPro" id="IPR036396">
    <property type="entry name" value="Cyt_P450_sf"/>
</dbReference>
<keyword evidence="8" id="KW-0812">Transmembrane</keyword>
<evidence type="ECO:0000256" key="8">
    <source>
        <dbReference type="SAM" id="Phobius"/>
    </source>
</evidence>
<evidence type="ECO:0000313" key="10">
    <source>
        <dbReference type="Proteomes" id="UP000800200"/>
    </source>
</evidence>
<evidence type="ECO:0000256" key="3">
    <source>
        <dbReference type="ARBA" id="ARBA00022723"/>
    </source>
</evidence>
<dbReference type="InterPro" id="IPR001128">
    <property type="entry name" value="Cyt_P450"/>
</dbReference>
<evidence type="ECO:0000256" key="7">
    <source>
        <dbReference type="PIRSR" id="PIRSR602401-1"/>
    </source>
</evidence>
<evidence type="ECO:0000256" key="4">
    <source>
        <dbReference type="ARBA" id="ARBA00023002"/>
    </source>
</evidence>
<name>A0A6A6DCL6_9PEZI</name>
<dbReference type="PRINTS" id="PR00385">
    <property type="entry name" value="P450"/>
</dbReference>
<dbReference type="AlphaFoldDB" id="A0A6A6DCL6"/>
<keyword evidence="7" id="KW-0349">Heme</keyword>
<dbReference type="GO" id="GO:0004497">
    <property type="term" value="F:monooxygenase activity"/>
    <property type="evidence" value="ECO:0007669"/>
    <property type="project" value="UniProtKB-KW"/>
</dbReference>
<dbReference type="Gene3D" id="1.10.630.10">
    <property type="entry name" value="Cytochrome P450"/>
    <property type="match status" value="1"/>
</dbReference>
<keyword evidence="10" id="KW-1185">Reference proteome</keyword>
<evidence type="ECO:0000256" key="6">
    <source>
        <dbReference type="ARBA" id="ARBA00023033"/>
    </source>
</evidence>
<protein>
    <submittedName>
        <fullName evidence="9">Cytochrome P450</fullName>
    </submittedName>
</protein>